<feature type="compositionally biased region" description="Polar residues" evidence="1">
    <location>
        <begin position="37"/>
        <end position="51"/>
    </location>
</feature>
<organism evidence="3 4">
    <name type="scientific">Apiospora marii</name>
    <dbReference type="NCBI Taxonomy" id="335849"/>
    <lineage>
        <taxon>Eukaryota</taxon>
        <taxon>Fungi</taxon>
        <taxon>Dikarya</taxon>
        <taxon>Ascomycota</taxon>
        <taxon>Pezizomycotina</taxon>
        <taxon>Sordariomycetes</taxon>
        <taxon>Xylariomycetidae</taxon>
        <taxon>Amphisphaeriales</taxon>
        <taxon>Apiosporaceae</taxon>
        <taxon>Apiospora</taxon>
    </lineage>
</organism>
<dbReference type="EMBL" id="JAQQWI010000001">
    <property type="protein sequence ID" value="KAK8040500.1"/>
    <property type="molecule type" value="Genomic_DNA"/>
</dbReference>
<sequence>MVQRHITCLLTALVSLVIATHLAIAIARPREVRPPTVTSAFPHVSSSSEGTNIPEGTGSDNGGQPTSTVRAGLMPVPVTHPNTTMSRHHHSHHSITSSTAAPAPTESYIVVVSVPEHTGTLSWTTITKEPSIVTIPMSPHPVSDLPQAGSPPSPEAESAEDVVDAVMGRSSSSFTLHCDASICKTYCYCGQDGNVICDYDPASCANTCDCQAN</sequence>
<feature type="chain" id="PRO_5045790561" evidence="2">
    <location>
        <begin position="20"/>
        <end position="213"/>
    </location>
</feature>
<gene>
    <name evidence="3" type="ORF">PG991_000288</name>
</gene>
<evidence type="ECO:0000313" key="4">
    <source>
        <dbReference type="Proteomes" id="UP001396898"/>
    </source>
</evidence>
<comment type="caution">
    <text evidence="3">The sequence shown here is derived from an EMBL/GenBank/DDBJ whole genome shotgun (WGS) entry which is preliminary data.</text>
</comment>
<reference evidence="3 4" key="1">
    <citation type="submission" date="2023-01" db="EMBL/GenBank/DDBJ databases">
        <title>Analysis of 21 Apiospora genomes using comparative genomics revels a genus with tremendous synthesis potential of carbohydrate active enzymes and secondary metabolites.</title>
        <authorList>
            <person name="Sorensen T."/>
        </authorList>
    </citation>
    <scope>NUCLEOTIDE SEQUENCE [LARGE SCALE GENOMIC DNA]</scope>
    <source>
        <strain evidence="3 4">CBS 20057</strain>
    </source>
</reference>
<name>A0ABR1T1P9_9PEZI</name>
<evidence type="ECO:0000313" key="3">
    <source>
        <dbReference type="EMBL" id="KAK8040500.1"/>
    </source>
</evidence>
<keyword evidence="2" id="KW-0732">Signal</keyword>
<dbReference type="Proteomes" id="UP001396898">
    <property type="component" value="Unassembled WGS sequence"/>
</dbReference>
<evidence type="ECO:0000256" key="2">
    <source>
        <dbReference type="SAM" id="SignalP"/>
    </source>
</evidence>
<feature type="signal peptide" evidence="2">
    <location>
        <begin position="1"/>
        <end position="19"/>
    </location>
</feature>
<protein>
    <submittedName>
        <fullName evidence="3">Uncharacterized protein</fullName>
    </submittedName>
</protein>
<feature type="region of interest" description="Disordered" evidence="1">
    <location>
        <begin position="37"/>
        <end position="101"/>
    </location>
</feature>
<accession>A0ABR1T1P9</accession>
<evidence type="ECO:0000256" key="1">
    <source>
        <dbReference type="SAM" id="MobiDB-lite"/>
    </source>
</evidence>
<proteinExistence type="predicted"/>
<keyword evidence="4" id="KW-1185">Reference proteome</keyword>